<dbReference type="EMBL" id="LWDX02022344">
    <property type="protein sequence ID" value="OEL31962.1"/>
    <property type="molecule type" value="Genomic_DNA"/>
</dbReference>
<sequence>LTGVRVLWTFFERRVQPLVARARPLFRYTGDDDSMRTSREPLTPEEVRSRVWVVIKRVKDVEDDITELDRLEAGAVPGPTARHAGNDPAIVSSFLLGSFASPNLFSDLASCFLLSRYA</sequence>
<evidence type="ECO:0000313" key="2">
    <source>
        <dbReference type="Proteomes" id="UP000095767"/>
    </source>
</evidence>
<dbReference type="Proteomes" id="UP000095767">
    <property type="component" value="Unassembled WGS sequence"/>
</dbReference>
<reference evidence="1 2" key="1">
    <citation type="submission" date="2016-09" db="EMBL/GenBank/DDBJ databases">
        <title>The draft genome of Dichanthelium oligosanthes: A C3 panicoid grass species.</title>
        <authorList>
            <person name="Studer A.J."/>
            <person name="Schnable J.C."/>
            <person name="Brutnell T.P."/>
        </authorList>
    </citation>
    <scope>NUCLEOTIDE SEQUENCE [LARGE SCALE GENOMIC DNA]</scope>
    <source>
        <strain evidence="2">cv. Kellogg 1175</strain>
        <tissue evidence="1">Leaf</tissue>
    </source>
</reference>
<gene>
    <name evidence="1" type="ORF">BAE44_0007019</name>
</gene>
<comment type="caution">
    <text evidence="1">The sequence shown here is derived from an EMBL/GenBank/DDBJ whole genome shotgun (WGS) entry which is preliminary data.</text>
</comment>
<name>A0A1E5W3H1_9POAL</name>
<feature type="non-terminal residue" evidence="1">
    <location>
        <position position="1"/>
    </location>
</feature>
<proteinExistence type="predicted"/>
<keyword evidence="2" id="KW-1185">Reference proteome</keyword>
<accession>A0A1E5W3H1</accession>
<protein>
    <submittedName>
        <fullName evidence="1">Uncharacterized protein</fullName>
    </submittedName>
</protein>
<dbReference type="AlphaFoldDB" id="A0A1E5W3H1"/>
<evidence type="ECO:0000313" key="1">
    <source>
        <dbReference type="EMBL" id="OEL31962.1"/>
    </source>
</evidence>
<organism evidence="1 2">
    <name type="scientific">Dichanthelium oligosanthes</name>
    <dbReference type="NCBI Taxonomy" id="888268"/>
    <lineage>
        <taxon>Eukaryota</taxon>
        <taxon>Viridiplantae</taxon>
        <taxon>Streptophyta</taxon>
        <taxon>Embryophyta</taxon>
        <taxon>Tracheophyta</taxon>
        <taxon>Spermatophyta</taxon>
        <taxon>Magnoliopsida</taxon>
        <taxon>Liliopsida</taxon>
        <taxon>Poales</taxon>
        <taxon>Poaceae</taxon>
        <taxon>PACMAD clade</taxon>
        <taxon>Panicoideae</taxon>
        <taxon>Panicodae</taxon>
        <taxon>Paniceae</taxon>
        <taxon>Dichantheliinae</taxon>
        <taxon>Dichanthelium</taxon>
    </lineage>
</organism>